<dbReference type="Gene3D" id="2.60.120.10">
    <property type="entry name" value="Jelly Rolls"/>
    <property type="match status" value="2"/>
</dbReference>
<dbReference type="Pfam" id="PF00027">
    <property type="entry name" value="cNMP_binding"/>
    <property type="match status" value="1"/>
</dbReference>
<keyword evidence="6" id="KW-0547">Nucleotide-binding</keyword>
<dbReference type="CDD" id="cd00038">
    <property type="entry name" value="CAP_ED"/>
    <property type="match status" value="2"/>
</dbReference>
<evidence type="ECO:0000259" key="9">
    <source>
        <dbReference type="PROSITE" id="PS50042"/>
    </source>
</evidence>
<reference evidence="10" key="2">
    <citation type="submission" date="2022-06" db="EMBL/GenBank/DDBJ databases">
        <title>Thermospira aquatica gen. nov., sp. nov.</title>
        <authorList>
            <person name="Ben Ali Gam Z."/>
            <person name="Labat M."/>
        </authorList>
    </citation>
    <scope>NUCLEOTIDE SEQUENCE</scope>
    <source>
        <strain evidence="10">F1F22</strain>
    </source>
</reference>
<accession>A0AAX3BBE5</accession>
<protein>
    <submittedName>
        <fullName evidence="10">cAMP/cGMP-dependent 3',5'-cyclic-AMP/GMP phosphodiesterase</fullName>
    </submittedName>
</protein>
<evidence type="ECO:0000256" key="4">
    <source>
        <dbReference type="ARBA" id="ARBA00022723"/>
    </source>
</evidence>
<dbReference type="GO" id="GO:0030552">
    <property type="term" value="F:cAMP binding"/>
    <property type="evidence" value="ECO:0007669"/>
    <property type="project" value="TreeGrafter"/>
</dbReference>
<dbReference type="PANTHER" id="PTHR11635:SF152">
    <property type="entry name" value="CAMP-DEPENDENT PROTEIN KINASE TYPE I REGULATORY SUBUNIT-RELATED"/>
    <property type="match status" value="1"/>
</dbReference>
<evidence type="ECO:0000256" key="7">
    <source>
        <dbReference type="ARBA" id="ARBA00022801"/>
    </source>
</evidence>
<feature type="domain" description="Cyclic nucleotide-binding" evidence="9">
    <location>
        <begin position="604"/>
        <end position="650"/>
    </location>
</feature>
<dbReference type="Gene3D" id="3.60.15.10">
    <property type="entry name" value="Ribonuclease Z/Hydroxyacylglutathione hydrolase-like"/>
    <property type="match status" value="1"/>
</dbReference>
<dbReference type="GO" id="GO:0004862">
    <property type="term" value="F:cAMP-dependent protein kinase inhibitor activity"/>
    <property type="evidence" value="ECO:0007669"/>
    <property type="project" value="TreeGrafter"/>
</dbReference>
<dbReference type="PROSITE" id="PS50042">
    <property type="entry name" value="CNMP_BINDING_3"/>
    <property type="match status" value="2"/>
</dbReference>
<dbReference type="Proteomes" id="UP001056539">
    <property type="component" value="Chromosome"/>
</dbReference>
<dbReference type="InterPro" id="IPR000595">
    <property type="entry name" value="cNMP-bd_dom"/>
</dbReference>
<sequence>MTFKPLTELTLPVTSLPRGGYLVDTNAGYIQFGSPPETLKDTIFLPKGVPYYFVLPMEHFHPSVGMSVAEIEFPIYYNFFLKKKKTTIYVQPDHIENLKIVLQEAIFGPQQLNIAPEIVDPEVHGIPPIHNEIAYFRAGRTLDDMVDLKPIISEGFWIEKVFVKPQSGGGFLVQEEGRETLAIPAEMNFQAVFELGDTQAEPFKPPLLGITCLGPSHGFDPYQNTSGFILWINKIGIMVDPPVNSTFWLSQSNVNPKLIDSVILTHCHADHDAGTFQKILEEFRIKIYTTPTVMQSFLRKYSALTRIPASRLMEMFDFCPVMIHSPVNIHGAIFHFFYTLHSIPTVGFRFVYRNRTFVYSSDHLNHPPTIEKLYQDGVIDEKRREELLNFPWESDIIYHEAGIPPLHTPVSYLNSLPVELQKKITVYHIAEKDFPKETYLTLARFGIASTLYPQVDTYRFEEAYEILDAFSRIEVFRGLPFERVKDLLLVVKKEHFSRGDIIIQKGTKGDKFYLILSGNVVIEDEDDEKNRKVYGNYEYFGEISLVEDTPRKATVKALTNVDAFVIEKEAFLRLVEGTSILEKIRHIARLRNGETWAVIRANPYFKKLTSAQITDLEEILHRVELQKGAVLVEGGKSCEWVYILARGEVEGDNGEKISQMGAFVGDPVCVREKGISEVTYRVKTLAILYRMLARDFIRFLDHNPGVWMHMVFGG</sequence>
<dbReference type="PROSITE" id="PS00888">
    <property type="entry name" value="CNMP_BINDING_1"/>
    <property type="match status" value="1"/>
</dbReference>
<dbReference type="GO" id="GO:0046872">
    <property type="term" value="F:metal ion binding"/>
    <property type="evidence" value="ECO:0007669"/>
    <property type="project" value="UniProtKB-KW"/>
</dbReference>
<dbReference type="KEGG" id="taqu:KDW03_08160"/>
<keyword evidence="5" id="KW-0677">Repeat</keyword>
<dbReference type="InterPro" id="IPR036866">
    <property type="entry name" value="RibonucZ/Hydroxyglut_hydro"/>
</dbReference>
<feature type="domain" description="Cyclic nucleotide-binding" evidence="9">
    <location>
        <begin position="475"/>
        <end position="592"/>
    </location>
</feature>
<evidence type="ECO:0000256" key="2">
    <source>
        <dbReference type="ARBA" id="ARBA00004496"/>
    </source>
</evidence>
<dbReference type="GO" id="GO:0016787">
    <property type="term" value="F:hydrolase activity"/>
    <property type="evidence" value="ECO:0007669"/>
    <property type="project" value="UniProtKB-KW"/>
</dbReference>
<keyword evidence="8" id="KW-0460">Magnesium</keyword>
<dbReference type="InterPro" id="IPR018488">
    <property type="entry name" value="cNMP-bd_CS"/>
</dbReference>
<dbReference type="Pfam" id="PF23023">
    <property type="entry name" value="Anti-Pycsar_Apyc1"/>
    <property type="match status" value="1"/>
</dbReference>
<dbReference type="InterPro" id="IPR018490">
    <property type="entry name" value="cNMP-bd_dom_sf"/>
</dbReference>
<comment type="subcellular location">
    <subcellularLocation>
        <location evidence="2">Cytoplasm</location>
    </subcellularLocation>
</comment>
<name>A0AAX3BBE5_9SPIR</name>
<dbReference type="GO" id="GO:0034236">
    <property type="term" value="F:protein kinase A catalytic subunit binding"/>
    <property type="evidence" value="ECO:0007669"/>
    <property type="project" value="TreeGrafter"/>
</dbReference>
<comment type="cofactor">
    <cofactor evidence="1">
        <name>Mg(2+)</name>
        <dbReference type="ChEBI" id="CHEBI:18420"/>
    </cofactor>
</comment>
<evidence type="ECO:0000256" key="5">
    <source>
        <dbReference type="ARBA" id="ARBA00022737"/>
    </source>
</evidence>
<dbReference type="InterPro" id="IPR050503">
    <property type="entry name" value="cAMP-dep_PK_reg_su-like"/>
</dbReference>
<keyword evidence="11" id="KW-1185">Reference proteome</keyword>
<dbReference type="GO" id="GO:0005829">
    <property type="term" value="C:cytosol"/>
    <property type="evidence" value="ECO:0007669"/>
    <property type="project" value="TreeGrafter"/>
</dbReference>
<evidence type="ECO:0000313" key="10">
    <source>
        <dbReference type="EMBL" id="URA09461.1"/>
    </source>
</evidence>
<reference evidence="10" key="1">
    <citation type="submission" date="2021-04" db="EMBL/GenBank/DDBJ databases">
        <authorList>
            <person name="Postec A."/>
        </authorList>
    </citation>
    <scope>NUCLEOTIDE SEQUENCE</scope>
    <source>
        <strain evidence="10">F1F22</strain>
    </source>
</reference>
<dbReference type="SUPFAM" id="SSF56281">
    <property type="entry name" value="Metallo-hydrolase/oxidoreductase"/>
    <property type="match status" value="1"/>
</dbReference>
<dbReference type="AlphaFoldDB" id="A0AAX3BBE5"/>
<evidence type="ECO:0000256" key="8">
    <source>
        <dbReference type="ARBA" id="ARBA00022842"/>
    </source>
</evidence>
<dbReference type="CDD" id="cd07738">
    <property type="entry name" value="DdPDE5-like_MBL-fold"/>
    <property type="match status" value="1"/>
</dbReference>
<evidence type="ECO:0000256" key="6">
    <source>
        <dbReference type="ARBA" id="ARBA00022741"/>
    </source>
</evidence>
<dbReference type="GO" id="GO:0005952">
    <property type="term" value="C:cAMP-dependent protein kinase complex"/>
    <property type="evidence" value="ECO:0007669"/>
    <property type="project" value="InterPro"/>
</dbReference>
<evidence type="ECO:0000256" key="1">
    <source>
        <dbReference type="ARBA" id="ARBA00001946"/>
    </source>
</evidence>
<gene>
    <name evidence="10" type="ORF">KDW03_08160</name>
</gene>
<organism evidence="10 11">
    <name type="scientific">Thermospira aquatica</name>
    <dbReference type="NCBI Taxonomy" id="2828656"/>
    <lineage>
        <taxon>Bacteria</taxon>
        <taxon>Pseudomonadati</taxon>
        <taxon>Spirochaetota</taxon>
        <taxon>Spirochaetia</taxon>
        <taxon>Brevinematales</taxon>
        <taxon>Thermospiraceae</taxon>
        <taxon>Thermospira</taxon>
    </lineage>
</organism>
<keyword evidence="3" id="KW-0963">Cytoplasm</keyword>
<evidence type="ECO:0000256" key="3">
    <source>
        <dbReference type="ARBA" id="ARBA00022490"/>
    </source>
</evidence>
<dbReference type="RefSeq" id="WP_271434590.1">
    <property type="nucleotide sequence ID" value="NZ_CP073355.1"/>
</dbReference>
<proteinExistence type="predicted"/>
<dbReference type="PANTHER" id="PTHR11635">
    <property type="entry name" value="CAMP-DEPENDENT PROTEIN KINASE REGULATORY CHAIN"/>
    <property type="match status" value="1"/>
</dbReference>
<dbReference type="SMART" id="SM00100">
    <property type="entry name" value="cNMP"/>
    <property type="match status" value="2"/>
</dbReference>
<dbReference type="SUPFAM" id="SSF51206">
    <property type="entry name" value="cAMP-binding domain-like"/>
    <property type="match status" value="2"/>
</dbReference>
<dbReference type="EMBL" id="CP073355">
    <property type="protein sequence ID" value="URA09461.1"/>
    <property type="molecule type" value="Genomic_DNA"/>
</dbReference>
<keyword evidence="4" id="KW-0479">Metal-binding</keyword>
<evidence type="ECO:0000313" key="11">
    <source>
        <dbReference type="Proteomes" id="UP001056539"/>
    </source>
</evidence>
<dbReference type="PRINTS" id="PR00103">
    <property type="entry name" value="CAMPKINASE"/>
</dbReference>
<dbReference type="InterPro" id="IPR014710">
    <property type="entry name" value="RmlC-like_jellyroll"/>
</dbReference>
<keyword evidence="7" id="KW-0378">Hydrolase</keyword>
<dbReference type="FunFam" id="3.60.15.10:FF:000029">
    <property type="entry name" value="Cyclic nucleotide-binding domain protein"/>
    <property type="match status" value="1"/>
</dbReference>